<evidence type="ECO:0000313" key="3">
    <source>
        <dbReference type="EMBL" id="KAK1936687.1"/>
    </source>
</evidence>
<evidence type="ECO:0000313" key="4">
    <source>
        <dbReference type="Proteomes" id="UP001259832"/>
    </source>
</evidence>
<comment type="caution">
    <text evidence="3">The sequence shown here is derived from an EMBL/GenBank/DDBJ whole genome shotgun (WGS) entry which is preliminary data.</text>
</comment>
<evidence type="ECO:0000256" key="2">
    <source>
        <dbReference type="SAM" id="Phobius"/>
    </source>
</evidence>
<keyword evidence="2" id="KW-1133">Transmembrane helix</keyword>
<protein>
    <submittedName>
        <fullName evidence="3">Uncharacterized protein</fullName>
    </submittedName>
</protein>
<accession>A0AAD9GE31</accession>
<feature type="compositionally biased region" description="Polar residues" evidence="1">
    <location>
        <begin position="230"/>
        <end position="246"/>
    </location>
</feature>
<proteinExistence type="predicted"/>
<evidence type="ECO:0000256" key="1">
    <source>
        <dbReference type="SAM" id="MobiDB-lite"/>
    </source>
</evidence>
<keyword evidence="2" id="KW-0812">Transmembrane</keyword>
<organism evidence="3 4">
    <name type="scientific">Phytophthora citrophthora</name>
    <dbReference type="NCBI Taxonomy" id="4793"/>
    <lineage>
        <taxon>Eukaryota</taxon>
        <taxon>Sar</taxon>
        <taxon>Stramenopiles</taxon>
        <taxon>Oomycota</taxon>
        <taxon>Peronosporomycetes</taxon>
        <taxon>Peronosporales</taxon>
        <taxon>Peronosporaceae</taxon>
        <taxon>Phytophthora</taxon>
    </lineage>
</organism>
<feature type="region of interest" description="Disordered" evidence="1">
    <location>
        <begin position="298"/>
        <end position="318"/>
    </location>
</feature>
<name>A0AAD9GE31_9STRA</name>
<keyword evidence="4" id="KW-1185">Reference proteome</keyword>
<dbReference type="AlphaFoldDB" id="A0AAD9GE31"/>
<feature type="transmembrane region" description="Helical" evidence="2">
    <location>
        <begin position="12"/>
        <end position="34"/>
    </location>
</feature>
<reference evidence="3" key="1">
    <citation type="submission" date="2023-08" db="EMBL/GenBank/DDBJ databases">
        <title>Reference Genome Resource for the Citrus Pathogen Phytophthora citrophthora.</title>
        <authorList>
            <person name="Moller H."/>
            <person name="Coetzee B."/>
            <person name="Rose L.J."/>
            <person name="Van Niekerk J.M."/>
        </authorList>
    </citation>
    <scope>NUCLEOTIDE SEQUENCE</scope>
    <source>
        <strain evidence="3">STE-U-9442</strain>
    </source>
</reference>
<feature type="region of interest" description="Disordered" evidence="1">
    <location>
        <begin position="338"/>
        <end position="383"/>
    </location>
</feature>
<feature type="compositionally biased region" description="Acidic residues" evidence="1">
    <location>
        <begin position="298"/>
        <end position="307"/>
    </location>
</feature>
<sequence length="383" mass="42178">MVIKTKELREMTAIIGLLLLIAVAVAGFVSRGWLTARQSLFKDHSKKQEELHVDGVEIVVQKPVNERRLKLALPDLSSIQLNSPVGPMKSSIRSALKELRSRQMVQNLCSRFESRLKVSSNERETSTASTKKTEEVPTLTMTRARRRDAREATIAPVVLASELTKESEISANVRSNNLNKFLRSYASNLDNAISSERRVVMETDAIPTERSVVMATDAEDDVAQPLLGQNDKNSTAEEVTTPSESCADSDGSGMELDLDLQTLRLGAEYSNQCDSPPPAGSEEGVAVMVEATDCEPLADEKSDESDEGNNNNDNTRKTTAEKLSIAFTLSDFILDKQFVPESSHPSDNEPETSSFPPAKEALARFKQQVPSNRRARNIATLRL</sequence>
<gene>
    <name evidence="3" type="ORF">P3T76_010122</name>
</gene>
<dbReference type="EMBL" id="JASMQC010000021">
    <property type="protein sequence ID" value="KAK1936687.1"/>
    <property type="molecule type" value="Genomic_DNA"/>
</dbReference>
<feature type="region of interest" description="Disordered" evidence="1">
    <location>
        <begin position="226"/>
        <end position="254"/>
    </location>
</feature>
<dbReference type="Proteomes" id="UP001259832">
    <property type="component" value="Unassembled WGS sequence"/>
</dbReference>
<keyword evidence="2" id="KW-0472">Membrane</keyword>